<dbReference type="HOGENOM" id="CLU_020126_0_0_1"/>
<feature type="coiled-coil region" evidence="1">
    <location>
        <begin position="803"/>
        <end position="837"/>
    </location>
</feature>
<name>F8P761_SERL9</name>
<keyword evidence="1" id="KW-0175">Coiled coil</keyword>
<feature type="compositionally biased region" description="Polar residues" evidence="2">
    <location>
        <begin position="325"/>
        <end position="343"/>
    </location>
</feature>
<dbReference type="GO" id="GO:0000922">
    <property type="term" value="C:spindle pole"/>
    <property type="evidence" value="ECO:0007669"/>
    <property type="project" value="TreeGrafter"/>
</dbReference>
<feature type="compositionally biased region" description="Polar residues" evidence="2">
    <location>
        <begin position="569"/>
        <end position="591"/>
    </location>
</feature>
<dbReference type="KEGG" id="sla:SERLADRAFT_441634"/>
<evidence type="ECO:0008006" key="4">
    <source>
        <dbReference type="Google" id="ProtNLM"/>
    </source>
</evidence>
<proteinExistence type="predicted"/>
<dbReference type="GeneID" id="18815562"/>
<protein>
    <recommendedName>
        <fullName evidence="4">WD40 repeat-like protein</fullName>
    </recommendedName>
</protein>
<dbReference type="InterPro" id="IPR052818">
    <property type="entry name" value="NEDD1_Spindle_Assembly"/>
</dbReference>
<dbReference type="OrthoDB" id="1602884at2759"/>
<organism>
    <name type="scientific">Serpula lacrymans var. lacrymans (strain S7.9)</name>
    <name type="common">Dry rot fungus</name>
    <dbReference type="NCBI Taxonomy" id="578457"/>
    <lineage>
        <taxon>Eukaryota</taxon>
        <taxon>Fungi</taxon>
        <taxon>Dikarya</taxon>
        <taxon>Basidiomycota</taxon>
        <taxon>Agaricomycotina</taxon>
        <taxon>Agaricomycetes</taxon>
        <taxon>Agaricomycetidae</taxon>
        <taxon>Boletales</taxon>
        <taxon>Coniophorineae</taxon>
        <taxon>Serpulaceae</taxon>
        <taxon>Serpula</taxon>
    </lineage>
</organism>
<feature type="region of interest" description="Disordered" evidence="2">
    <location>
        <begin position="307"/>
        <end position="346"/>
    </location>
</feature>
<dbReference type="EMBL" id="GL945439">
    <property type="protein sequence ID" value="EGO21277.1"/>
    <property type="molecule type" value="Genomic_DNA"/>
</dbReference>
<feature type="compositionally biased region" description="Polar residues" evidence="2">
    <location>
        <begin position="483"/>
        <end position="505"/>
    </location>
</feature>
<feature type="region of interest" description="Disordered" evidence="2">
    <location>
        <begin position="548"/>
        <end position="653"/>
    </location>
</feature>
<dbReference type="GO" id="GO:0036064">
    <property type="term" value="C:ciliary basal body"/>
    <property type="evidence" value="ECO:0007669"/>
    <property type="project" value="TreeGrafter"/>
</dbReference>
<feature type="compositionally biased region" description="Acidic residues" evidence="2">
    <location>
        <begin position="709"/>
        <end position="726"/>
    </location>
</feature>
<dbReference type="SUPFAM" id="SSF50978">
    <property type="entry name" value="WD40 repeat-like"/>
    <property type="match status" value="1"/>
</dbReference>
<dbReference type="RefSeq" id="XP_007322234.1">
    <property type="nucleotide sequence ID" value="XM_007322172.1"/>
</dbReference>
<sequence length="838" mass="89429">MLALITTDSLVLADPATLKHTPPSLQECETLSSRCTTSAWSQDNDHIFLSDSKHVHRYTLSESQLQKLYTAPPGDSIHCLAAKDKGNALVVGVGSKVHTIEYGSGTGKVIQTFDSHKSTVTTLSLSNDSTLLASTSLSAVHIHNLTLSSHTVLRGVPTSAPIKACAFHPHTRTRLLLGTGKQLLVYDTTRPSGPIKSISLGDATSGEIVAIACSPFSKTLVAAATSGGDVGLMDLDKEKGLIKIVNLKIPLTSLAFTAEGAALYLGTENGKLLVLDLRALDKPPKSIAVGQNGSRIETMSVQKKLKGSAADAKTKAAVPGKNPAAINSTAKAPSTQRNPSNGDTAVHRPLANIKTKAAHSSPVRVRSKMGSISAGVKSPARVAVAAKLKADTGHGSPRKGPVRKPTGTAAKKLFSPVRDPLINSGNIDGGENDDFSVHIESLAAMRKKAIGGSTISKKENLVLDTDDERADFENKLAVPFDSQPFSTGVSQAKSTRPSSRTSARVTSGGAMSDFPSSGGVSRERDGEYLDVVQEKFDSISAHLGAMKNRAVSQATTSSRGSGRSRAGSVLSNASKQGPSTLGSDARSTSSLGVRKEEARSRPGSRAASVISRTGSAISATGVSTRKEQERVSNHDYEDDRRRTPSPELPMPFNDPVTPIPIAKKTAGLGVLGLGTPEVAKWIKAGDYEGKGKQNEGKRVGFMKQCDDTGPSDEEESGSSDVESYEEDREKARERELSMQISPRRPSPPVMIPSPLRDSTPAANSAHDLLRTIMRDVMCDFQQETKAEMMGLHLDLVRMGRGWRSELRGSMDEWGGELQQLREENKRLREENERLRRGY</sequence>
<dbReference type="Gene3D" id="2.130.10.10">
    <property type="entry name" value="YVTN repeat-like/Quinoprotein amine dehydrogenase"/>
    <property type="match status" value="2"/>
</dbReference>
<evidence type="ECO:0000256" key="1">
    <source>
        <dbReference type="SAM" id="Coils"/>
    </source>
</evidence>
<gene>
    <name evidence="3" type="ORF">SERLADRAFT_441634</name>
</gene>
<dbReference type="GO" id="GO:0043015">
    <property type="term" value="F:gamma-tubulin binding"/>
    <property type="evidence" value="ECO:0007669"/>
    <property type="project" value="TreeGrafter"/>
</dbReference>
<feature type="compositionally biased region" description="Basic and acidic residues" evidence="2">
    <location>
        <begin position="727"/>
        <end position="736"/>
    </location>
</feature>
<feature type="compositionally biased region" description="Polar residues" evidence="2">
    <location>
        <begin position="610"/>
        <end position="623"/>
    </location>
</feature>
<evidence type="ECO:0000313" key="3">
    <source>
        <dbReference type="EMBL" id="EGO21277.1"/>
    </source>
</evidence>
<dbReference type="InterPro" id="IPR015943">
    <property type="entry name" value="WD40/YVTN_repeat-like_dom_sf"/>
</dbReference>
<dbReference type="GO" id="GO:0005737">
    <property type="term" value="C:cytoplasm"/>
    <property type="evidence" value="ECO:0007669"/>
    <property type="project" value="TreeGrafter"/>
</dbReference>
<feature type="compositionally biased region" description="Low complexity" evidence="2">
    <location>
        <begin position="554"/>
        <end position="568"/>
    </location>
</feature>
<dbReference type="SMART" id="SM00320">
    <property type="entry name" value="WD40"/>
    <property type="match status" value="3"/>
</dbReference>
<dbReference type="GO" id="GO:0000278">
    <property type="term" value="P:mitotic cell cycle"/>
    <property type="evidence" value="ECO:0007669"/>
    <property type="project" value="TreeGrafter"/>
</dbReference>
<dbReference type="GO" id="GO:0005814">
    <property type="term" value="C:centriole"/>
    <property type="evidence" value="ECO:0007669"/>
    <property type="project" value="TreeGrafter"/>
</dbReference>
<accession>F8P761</accession>
<dbReference type="InterPro" id="IPR036322">
    <property type="entry name" value="WD40_repeat_dom_sf"/>
</dbReference>
<dbReference type="Proteomes" id="UP000008064">
    <property type="component" value="Unassembled WGS sequence"/>
</dbReference>
<dbReference type="GO" id="GO:0007020">
    <property type="term" value="P:microtubule nucleation"/>
    <property type="evidence" value="ECO:0007669"/>
    <property type="project" value="TreeGrafter"/>
</dbReference>
<feature type="region of interest" description="Disordered" evidence="2">
    <location>
        <begin position="480"/>
        <end position="522"/>
    </location>
</feature>
<dbReference type="PANTHER" id="PTHR44414">
    <property type="entry name" value="PROTEIN NEDD1"/>
    <property type="match status" value="1"/>
</dbReference>
<feature type="compositionally biased region" description="Basic and acidic residues" evidence="2">
    <location>
        <begin position="688"/>
        <end position="698"/>
    </location>
</feature>
<reference evidence="3" key="1">
    <citation type="submission" date="2011-04" db="EMBL/GenBank/DDBJ databases">
        <title>Evolution of plant cell wall degrading machinery underlies the functional diversity of forest fungi.</title>
        <authorList>
            <consortium name="US DOE Joint Genome Institute (JGI-PGF)"/>
            <person name="Eastwood D.C."/>
            <person name="Floudas D."/>
            <person name="Binder M."/>
            <person name="Majcherczyk A."/>
            <person name="Schneider P."/>
            <person name="Aerts A."/>
            <person name="Asiegbu F.O."/>
            <person name="Baker S.E."/>
            <person name="Barry K."/>
            <person name="Bendiksby M."/>
            <person name="Blumentritt M."/>
            <person name="Coutinho P.M."/>
            <person name="Cullen D."/>
            <person name="Cullen D."/>
            <person name="Gathman A."/>
            <person name="Goodell B."/>
            <person name="Henrissat B."/>
            <person name="Ihrmark K."/>
            <person name="Kauserud H."/>
            <person name="Kohler A."/>
            <person name="LaButti K."/>
            <person name="Lapidus A."/>
            <person name="Lavin J.L."/>
            <person name="Lee Y.-H."/>
            <person name="Lindquist E."/>
            <person name="Lilly W."/>
            <person name="Lucas S."/>
            <person name="Morin E."/>
            <person name="Murat C."/>
            <person name="Oguiza J.A."/>
            <person name="Park J."/>
            <person name="Pisabarro A.G."/>
            <person name="Riley R."/>
            <person name="Rosling A."/>
            <person name="Salamov A."/>
            <person name="Schmidt O."/>
            <person name="Schmutz J."/>
            <person name="Skrede I."/>
            <person name="Stenlid J."/>
            <person name="Wiebenga A."/>
            <person name="Xie X."/>
            <person name="Kues U."/>
            <person name="Hibbett D.S."/>
            <person name="Hoffmeister D."/>
            <person name="Hogberg N."/>
            <person name="Martin F."/>
            <person name="Grigoriev I.V."/>
            <person name="Watkinson S.C."/>
        </authorList>
    </citation>
    <scope>NUCLEOTIDE SEQUENCE</scope>
    <source>
        <strain evidence="3">S7.9</strain>
    </source>
</reference>
<dbReference type="PANTHER" id="PTHR44414:SF1">
    <property type="entry name" value="PROTEIN NEDD1"/>
    <property type="match status" value="1"/>
</dbReference>
<dbReference type="InterPro" id="IPR001680">
    <property type="entry name" value="WD40_rpt"/>
</dbReference>
<dbReference type="AlphaFoldDB" id="F8P761"/>
<feature type="region of interest" description="Disordered" evidence="2">
    <location>
        <begin position="688"/>
        <end position="761"/>
    </location>
</feature>
<feature type="compositionally biased region" description="Basic and acidic residues" evidence="2">
    <location>
        <begin position="624"/>
        <end position="644"/>
    </location>
</feature>
<evidence type="ECO:0000256" key="2">
    <source>
        <dbReference type="SAM" id="MobiDB-lite"/>
    </source>
</evidence>